<dbReference type="Gene3D" id="1.10.510.10">
    <property type="entry name" value="Transferase(Phosphotransferase) domain 1"/>
    <property type="match status" value="1"/>
</dbReference>
<evidence type="ECO:0008006" key="3">
    <source>
        <dbReference type="Google" id="ProtNLM"/>
    </source>
</evidence>
<comment type="caution">
    <text evidence="1">The sequence shown here is derived from an EMBL/GenBank/DDBJ whole genome shotgun (WGS) entry which is preliminary data.</text>
</comment>
<dbReference type="AlphaFoldDB" id="A0AAW1PRR8"/>
<organism evidence="1 2">
    <name type="scientific">Symbiochloris irregularis</name>
    <dbReference type="NCBI Taxonomy" id="706552"/>
    <lineage>
        <taxon>Eukaryota</taxon>
        <taxon>Viridiplantae</taxon>
        <taxon>Chlorophyta</taxon>
        <taxon>core chlorophytes</taxon>
        <taxon>Trebouxiophyceae</taxon>
        <taxon>Trebouxiales</taxon>
        <taxon>Trebouxiaceae</taxon>
        <taxon>Symbiochloris</taxon>
    </lineage>
</organism>
<dbReference type="Proteomes" id="UP001465755">
    <property type="component" value="Unassembled WGS sequence"/>
</dbReference>
<dbReference type="SUPFAM" id="SSF56112">
    <property type="entry name" value="Protein kinase-like (PK-like)"/>
    <property type="match status" value="1"/>
</dbReference>
<protein>
    <recommendedName>
        <fullName evidence="3">Protein kinase domain-containing protein</fullName>
    </recommendedName>
</protein>
<accession>A0AAW1PRR8</accession>
<dbReference type="EMBL" id="JALJOQ010000014">
    <property type="protein sequence ID" value="KAK9810814.1"/>
    <property type="molecule type" value="Genomic_DNA"/>
</dbReference>
<dbReference type="InterPro" id="IPR011009">
    <property type="entry name" value="Kinase-like_dom_sf"/>
</dbReference>
<sequence>MIVMQMVTLLLDASKAYRLLKVMADNLPPLRTRLALYKIIDLGEGRDIQMLGDCVRKTIADFTAWARLHRTDLDAIRDAYSAADAFNAPSRGHQCLVTCKQWPELRKDKYTVVTQPCGYRATVQNEQDLHALAVACCSAAEALHTRELVHRDMRMPNVVQLGPRQYCVIDLESAARISTGPLPQNFEEVLRTCTPAALDCHRCFTARSEMYVIGQLLWGALDNHHSNAASHFINKLLNKELLAPEALQHLGNVWRA</sequence>
<gene>
    <name evidence="1" type="ORF">WJX73_009499</name>
</gene>
<name>A0AAW1PRR8_9CHLO</name>
<keyword evidence="2" id="KW-1185">Reference proteome</keyword>
<proteinExistence type="predicted"/>
<evidence type="ECO:0000313" key="1">
    <source>
        <dbReference type="EMBL" id="KAK9810814.1"/>
    </source>
</evidence>
<reference evidence="1 2" key="1">
    <citation type="journal article" date="2024" name="Nat. Commun.">
        <title>Phylogenomics reveals the evolutionary origins of lichenization in chlorophyte algae.</title>
        <authorList>
            <person name="Puginier C."/>
            <person name="Libourel C."/>
            <person name="Otte J."/>
            <person name="Skaloud P."/>
            <person name="Haon M."/>
            <person name="Grisel S."/>
            <person name="Petersen M."/>
            <person name="Berrin J.G."/>
            <person name="Delaux P.M."/>
            <person name="Dal Grande F."/>
            <person name="Keller J."/>
        </authorList>
    </citation>
    <scope>NUCLEOTIDE SEQUENCE [LARGE SCALE GENOMIC DNA]</scope>
    <source>
        <strain evidence="1 2">SAG 2036</strain>
    </source>
</reference>
<evidence type="ECO:0000313" key="2">
    <source>
        <dbReference type="Proteomes" id="UP001465755"/>
    </source>
</evidence>